<keyword evidence="5" id="KW-0819">tRNA processing</keyword>
<keyword evidence="12" id="KW-1185">Reference proteome</keyword>
<gene>
    <name evidence="11" type="primary">tsaE</name>
    <name evidence="11" type="ORF">GCM10022408_18310</name>
</gene>
<comment type="subcellular location">
    <subcellularLocation>
        <location evidence="1">Cytoplasm</location>
    </subcellularLocation>
</comment>
<evidence type="ECO:0000256" key="4">
    <source>
        <dbReference type="ARBA" id="ARBA00022490"/>
    </source>
</evidence>
<organism evidence="11 12">
    <name type="scientific">Hymenobacter fastidiosus</name>
    <dbReference type="NCBI Taxonomy" id="486264"/>
    <lineage>
        <taxon>Bacteria</taxon>
        <taxon>Pseudomonadati</taxon>
        <taxon>Bacteroidota</taxon>
        <taxon>Cytophagia</taxon>
        <taxon>Cytophagales</taxon>
        <taxon>Hymenobacteraceae</taxon>
        <taxon>Hymenobacter</taxon>
    </lineage>
</organism>
<evidence type="ECO:0000313" key="12">
    <source>
        <dbReference type="Proteomes" id="UP001500567"/>
    </source>
</evidence>
<dbReference type="EMBL" id="BAABDJ010000015">
    <property type="protein sequence ID" value="GAA4006807.1"/>
    <property type="molecule type" value="Genomic_DNA"/>
</dbReference>
<dbReference type="Gene3D" id="3.40.50.300">
    <property type="entry name" value="P-loop containing nucleotide triphosphate hydrolases"/>
    <property type="match status" value="1"/>
</dbReference>
<evidence type="ECO:0000256" key="6">
    <source>
        <dbReference type="ARBA" id="ARBA00022723"/>
    </source>
</evidence>
<dbReference type="Proteomes" id="UP001500567">
    <property type="component" value="Unassembled WGS sequence"/>
</dbReference>
<protein>
    <recommendedName>
        <fullName evidence="3">tRNA threonylcarbamoyladenosine biosynthesis protein TsaE</fullName>
    </recommendedName>
    <alternativeName>
        <fullName evidence="10">t(6)A37 threonylcarbamoyladenosine biosynthesis protein TsaE</fullName>
    </alternativeName>
</protein>
<keyword evidence="6" id="KW-0479">Metal-binding</keyword>
<dbReference type="NCBIfam" id="TIGR00150">
    <property type="entry name" value="T6A_YjeE"/>
    <property type="match status" value="1"/>
</dbReference>
<evidence type="ECO:0000256" key="10">
    <source>
        <dbReference type="ARBA" id="ARBA00032441"/>
    </source>
</evidence>
<dbReference type="PANTHER" id="PTHR33540">
    <property type="entry name" value="TRNA THREONYLCARBAMOYLADENOSINE BIOSYNTHESIS PROTEIN TSAE"/>
    <property type="match status" value="1"/>
</dbReference>
<evidence type="ECO:0000256" key="1">
    <source>
        <dbReference type="ARBA" id="ARBA00004496"/>
    </source>
</evidence>
<dbReference type="Pfam" id="PF02367">
    <property type="entry name" value="TsaE"/>
    <property type="match status" value="1"/>
</dbReference>
<dbReference type="InterPro" id="IPR003442">
    <property type="entry name" value="T6A_TsaE"/>
</dbReference>
<keyword evidence="4" id="KW-0963">Cytoplasm</keyword>
<evidence type="ECO:0000256" key="3">
    <source>
        <dbReference type="ARBA" id="ARBA00019010"/>
    </source>
</evidence>
<keyword evidence="7" id="KW-0547">Nucleotide-binding</keyword>
<comment type="caution">
    <text evidence="11">The sequence shown here is derived from an EMBL/GenBank/DDBJ whole genome shotgun (WGS) entry which is preliminary data.</text>
</comment>
<keyword evidence="9" id="KW-0460">Magnesium</keyword>
<evidence type="ECO:0000256" key="7">
    <source>
        <dbReference type="ARBA" id="ARBA00022741"/>
    </source>
</evidence>
<sequence>MRAEPLIAMPVTTILIPDLAALPEAAAQVVPLLGGHSIVLFEGEMGAGKTTFIKALCRQLGVADDVSSPTFALVNEYRDAQDQPIYHFDFYRLDDPREAVNIGTQEYFDSGYLCLIEWPSRIAALLPPDCLLITLTVTGPSSRELVISN</sequence>
<evidence type="ECO:0000313" key="11">
    <source>
        <dbReference type="EMBL" id="GAA4006807.1"/>
    </source>
</evidence>
<proteinExistence type="inferred from homology"/>
<dbReference type="PANTHER" id="PTHR33540:SF2">
    <property type="entry name" value="TRNA THREONYLCARBAMOYLADENOSINE BIOSYNTHESIS PROTEIN TSAE"/>
    <property type="match status" value="1"/>
</dbReference>
<keyword evidence="8" id="KW-0067">ATP-binding</keyword>
<dbReference type="InterPro" id="IPR027417">
    <property type="entry name" value="P-loop_NTPase"/>
</dbReference>
<dbReference type="SUPFAM" id="SSF52540">
    <property type="entry name" value="P-loop containing nucleoside triphosphate hydrolases"/>
    <property type="match status" value="1"/>
</dbReference>
<evidence type="ECO:0000256" key="8">
    <source>
        <dbReference type="ARBA" id="ARBA00022840"/>
    </source>
</evidence>
<evidence type="ECO:0000256" key="2">
    <source>
        <dbReference type="ARBA" id="ARBA00007599"/>
    </source>
</evidence>
<comment type="similarity">
    <text evidence="2">Belongs to the TsaE family.</text>
</comment>
<name>A0ABP7S5E7_9BACT</name>
<reference evidence="12" key="1">
    <citation type="journal article" date="2019" name="Int. J. Syst. Evol. Microbiol.">
        <title>The Global Catalogue of Microorganisms (GCM) 10K type strain sequencing project: providing services to taxonomists for standard genome sequencing and annotation.</title>
        <authorList>
            <consortium name="The Broad Institute Genomics Platform"/>
            <consortium name="The Broad Institute Genome Sequencing Center for Infectious Disease"/>
            <person name="Wu L."/>
            <person name="Ma J."/>
        </authorList>
    </citation>
    <scope>NUCLEOTIDE SEQUENCE [LARGE SCALE GENOMIC DNA]</scope>
    <source>
        <strain evidence="12">JCM 17224</strain>
    </source>
</reference>
<accession>A0ABP7S5E7</accession>
<evidence type="ECO:0000256" key="5">
    <source>
        <dbReference type="ARBA" id="ARBA00022694"/>
    </source>
</evidence>
<evidence type="ECO:0000256" key="9">
    <source>
        <dbReference type="ARBA" id="ARBA00022842"/>
    </source>
</evidence>